<evidence type="ECO:0000256" key="1">
    <source>
        <dbReference type="SAM" id="MobiDB-lite"/>
    </source>
</evidence>
<proteinExistence type="predicted"/>
<feature type="compositionally biased region" description="Gly residues" evidence="1">
    <location>
        <begin position="1"/>
        <end position="13"/>
    </location>
</feature>
<organism evidence="2">
    <name type="scientific">Tanacetum cinerariifolium</name>
    <name type="common">Dalmatian daisy</name>
    <name type="synonym">Chrysanthemum cinerariifolium</name>
    <dbReference type="NCBI Taxonomy" id="118510"/>
    <lineage>
        <taxon>Eukaryota</taxon>
        <taxon>Viridiplantae</taxon>
        <taxon>Streptophyta</taxon>
        <taxon>Embryophyta</taxon>
        <taxon>Tracheophyta</taxon>
        <taxon>Spermatophyta</taxon>
        <taxon>Magnoliopsida</taxon>
        <taxon>eudicotyledons</taxon>
        <taxon>Gunneridae</taxon>
        <taxon>Pentapetalae</taxon>
        <taxon>asterids</taxon>
        <taxon>campanulids</taxon>
        <taxon>Asterales</taxon>
        <taxon>Asteraceae</taxon>
        <taxon>Asteroideae</taxon>
        <taxon>Anthemideae</taxon>
        <taxon>Anthemidinae</taxon>
        <taxon>Tanacetum</taxon>
    </lineage>
</organism>
<name>A0A699IAR0_TANCI</name>
<sequence>GGGFVGGSGSGGDGLEKRGSRADSGGGKSESGMNSGSYLKVGKKGSLGTFTYLVPREALVLDTFS</sequence>
<protein>
    <submittedName>
        <fullName evidence="2">Uncharacterized protein</fullName>
    </submittedName>
</protein>
<evidence type="ECO:0000313" key="2">
    <source>
        <dbReference type="EMBL" id="GEZ28765.1"/>
    </source>
</evidence>
<reference evidence="2" key="1">
    <citation type="journal article" date="2019" name="Sci. Rep.">
        <title>Draft genome of Tanacetum cinerariifolium, the natural source of mosquito coil.</title>
        <authorList>
            <person name="Yamashiro T."/>
            <person name="Shiraishi A."/>
            <person name="Satake H."/>
            <person name="Nakayama K."/>
        </authorList>
    </citation>
    <scope>NUCLEOTIDE SEQUENCE</scope>
</reference>
<gene>
    <name evidence="2" type="ORF">Tci_500738</name>
</gene>
<comment type="caution">
    <text evidence="2">The sequence shown here is derived from an EMBL/GenBank/DDBJ whole genome shotgun (WGS) entry which is preliminary data.</text>
</comment>
<feature type="non-terminal residue" evidence="2">
    <location>
        <position position="1"/>
    </location>
</feature>
<dbReference type="AlphaFoldDB" id="A0A699IAR0"/>
<dbReference type="EMBL" id="BKCJ010261328">
    <property type="protein sequence ID" value="GEZ28765.1"/>
    <property type="molecule type" value="Genomic_DNA"/>
</dbReference>
<accession>A0A699IAR0</accession>
<feature type="region of interest" description="Disordered" evidence="1">
    <location>
        <begin position="1"/>
        <end position="43"/>
    </location>
</feature>